<evidence type="ECO:0000313" key="3">
    <source>
        <dbReference type="Proteomes" id="UP001141806"/>
    </source>
</evidence>
<protein>
    <submittedName>
        <fullName evidence="2">Uncharacterized protein</fullName>
    </submittedName>
</protein>
<keyword evidence="1" id="KW-0812">Transmembrane</keyword>
<evidence type="ECO:0000256" key="1">
    <source>
        <dbReference type="SAM" id="Phobius"/>
    </source>
</evidence>
<keyword evidence="1" id="KW-1133">Transmembrane helix</keyword>
<keyword evidence="3" id="KW-1185">Reference proteome</keyword>
<keyword evidence="1" id="KW-0472">Membrane</keyword>
<dbReference type="Proteomes" id="UP001141806">
    <property type="component" value="Unassembled WGS sequence"/>
</dbReference>
<name>A0A9Q0KZN2_9MAGN</name>
<comment type="caution">
    <text evidence="2">The sequence shown here is derived from an EMBL/GenBank/DDBJ whole genome shotgun (WGS) entry which is preliminary data.</text>
</comment>
<reference evidence="2" key="1">
    <citation type="journal article" date="2023" name="Plant J.">
        <title>The genome of the king protea, Protea cynaroides.</title>
        <authorList>
            <person name="Chang J."/>
            <person name="Duong T.A."/>
            <person name="Schoeman C."/>
            <person name="Ma X."/>
            <person name="Roodt D."/>
            <person name="Barker N."/>
            <person name="Li Z."/>
            <person name="Van de Peer Y."/>
            <person name="Mizrachi E."/>
        </authorList>
    </citation>
    <scope>NUCLEOTIDE SEQUENCE</scope>
    <source>
        <tissue evidence="2">Young leaves</tissue>
    </source>
</reference>
<feature type="transmembrane region" description="Helical" evidence="1">
    <location>
        <begin position="12"/>
        <end position="33"/>
    </location>
</feature>
<proteinExistence type="predicted"/>
<gene>
    <name evidence="2" type="ORF">NE237_010404</name>
</gene>
<accession>A0A9Q0KZN2</accession>
<organism evidence="2 3">
    <name type="scientific">Protea cynaroides</name>
    <dbReference type="NCBI Taxonomy" id="273540"/>
    <lineage>
        <taxon>Eukaryota</taxon>
        <taxon>Viridiplantae</taxon>
        <taxon>Streptophyta</taxon>
        <taxon>Embryophyta</taxon>
        <taxon>Tracheophyta</taxon>
        <taxon>Spermatophyta</taxon>
        <taxon>Magnoliopsida</taxon>
        <taxon>Proteales</taxon>
        <taxon>Proteaceae</taxon>
        <taxon>Protea</taxon>
    </lineage>
</organism>
<evidence type="ECO:0000313" key="2">
    <source>
        <dbReference type="EMBL" id="KAJ4979624.1"/>
    </source>
</evidence>
<dbReference type="AlphaFoldDB" id="A0A9Q0KZN2"/>
<sequence length="197" mass="22939">MTLLERDDLVENLAGCVIGSVFLSLLCFPAAGIDFSPLIAMIMENLSVLEQGHHSIWGKFGMERRWFQLLRMVRFHPQFILLWLFQLYLLCLPVEERVPRMDFTIAGEAELGGVTLCCVTISKCNECVTFWYASFLLEIDFRILKPCKSSLLIHELLVFYQDLRPPLLASFRMVMVLRHQGFPHDLPRRREPLKRTH</sequence>
<dbReference type="EMBL" id="JAMYWD010000002">
    <property type="protein sequence ID" value="KAJ4979624.1"/>
    <property type="molecule type" value="Genomic_DNA"/>
</dbReference>